<accession>A0AAW9SBE6</accession>
<proteinExistence type="predicted"/>
<evidence type="ECO:0000256" key="1">
    <source>
        <dbReference type="SAM" id="Phobius"/>
    </source>
</evidence>
<dbReference type="EMBL" id="JBDKWZ010000005">
    <property type="protein sequence ID" value="MEN7548231.1"/>
    <property type="molecule type" value="Genomic_DNA"/>
</dbReference>
<feature type="transmembrane region" description="Helical" evidence="1">
    <location>
        <begin position="7"/>
        <end position="24"/>
    </location>
</feature>
<evidence type="ECO:0008006" key="4">
    <source>
        <dbReference type="Google" id="ProtNLM"/>
    </source>
</evidence>
<reference evidence="2 3" key="1">
    <citation type="submission" date="2024-04" db="EMBL/GenBank/DDBJ databases">
        <title>Novel genus in family Flammeovirgaceae.</title>
        <authorList>
            <person name="Nguyen T.H."/>
            <person name="Vuong T.Q."/>
            <person name="Le H."/>
            <person name="Kim S.-G."/>
        </authorList>
    </citation>
    <scope>NUCLEOTIDE SEQUENCE [LARGE SCALE GENOMIC DNA]</scope>
    <source>
        <strain evidence="2 3">JCM 23209</strain>
    </source>
</reference>
<protein>
    <recommendedName>
        <fullName evidence="4">DUF4340 domain-containing protein</fullName>
    </recommendedName>
</protein>
<dbReference type="RefSeq" id="WP_346821011.1">
    <property type="nucleotide sequence ID" value="NZ_JBDKWZ010000005.1"/>
</dbReference>
<name>A0AAW9SBE6_9BACT</name>
<comment type="caution">
    <text evidence="2">The sequence shown here is derived from an EMBL/GenBank/DDBJ whole genome shotgun (WGS) entry which is preliminary data.</text>
</comment>
<gene>
    <name evidence="2" type="ORF">AAG747_09940</name>
</gene>
<keyword evidence="3" id="KW-1185">Reference proteome</keyword>
<dbReference type="AlphaFoldDB" id="A0AAW9SBE6"/>
<evidence type="ECO:0000313" key="3">
    <source>
        <dbReference type="Proteomes" id="UP001403385"/>
    </source>
</evidence>
<sequence>MTSKIKILIIINILLLAGVFLSLIQTEEQSSVQVEGQLFVVNDTAHIQRIEVGTHELTRQGDQNWKLNGRYTVAPQAIQTLLTVMQNMEVKRPVTEENISGVNQEFNKKGINVKVFGAEGVMKRYSLYGDSVNTYAKVPGEAPYLVYVPGYFINLDKLYRINEREWRDKRVLYTTFRTMKNLQVDYPVSPDKSFQIAFDSSFYKVSGVQKLDSAAVYNYISMFGNLAANDYLENTSLRDSLAKQVPFCVITMKDLYEKRNNTVRFYPGPQVVYGLSENTKEVVLFDPRRIQTAFVSREAFMRKEKSK</sequence>
<evidence type="ECO:0000313" key="2">
    <source>
        <dbReference type="EMBL" id="MEN7548231.1"/>
    </source>
</evidence>
<keyword evidence="1" id="KW-0812">Transmembrane</keyword>
<keyword evidence="1" id="KW-0472">Membrane</keyword>
<dbReference type="Proteomes" id="UP001403385">
    <property type="component" value="Unassembled WGS sequence"/>
</dbReference>
<keyword evidence="1" id="KW-1133">Transmembrane helix</keyword>
<organism evidence="2 3">
    <name type="scientific">Rapidithrix thailandica</name>
    <dbReference type="NCBI Taxonomy" id="413964"/>
    <lineage>
        <taxon>Bacteria</taxon>
        <taxon>Pseudomonadati</taxon>
        <taxon>Bacteroidota</taxon>
        <taxon>Cytophagia</taxon>
        <taxon>Cytophagales</taxon>
        <taxon>Flammeovirgaceae</taxon>
        <taxon>Rapidithrix</taxon>
    </lineage>
</organism>